<feature type="non-terminal residue" evidence="1">
    <location>
        <position position="1"/>
    </location>
</feature>
<organism evidence="1">
    <name type="scientific">Arion vulgaris</name>
    <dbReference type="NCBI Taxonomy" id="1028688"/>
    <lineage>
        <taxon>Eukaryota</taxon>
        <taxon>Metazoa</taxon>
        <taxon>Spiralia</taxon>
        <taxon>Lophotrochozoa</taxon>
        <taxon>Mollusca</taxon>
        <taxon>Gastropoda</taxon>
        <taxon>Heterobranchia</taxon>
        <taxon>Euthyneura</taxon>
        <taxon>Panpulmonata</taxon>
        <taxon>Eupulmonata</taxon>
        <taxon>Stylommatophora</taxon>
        <taxon>Helicina</taxon>
        <taxon>Arionoidea</taxon>
        <taxon>Arionidae</taxon>
        <taxon>Arion</taxon>
    </lineage>
</organism>
<evidence type="ECO:0000313" key="1">
    <source>
        <dbReference type="EMBL" id="CEK48297.1"/>
    </source>
</evidence>
<reference evidence="1" key="1">
    <citation type="submission" date="2014-12" db="EMBL/GenBank/DDBJ databases">
        <title>Insight into the proteome of Arion vulgaris.</title>
        <authorList>
            <person name="Aradska J."/>
            <person name="Bulat T."/>
            <person name="Smidak R."/>
            <person name="Sarate P."/>
            <person name="Gangsoo J."/>
            <person name="Sialana F."/>
            <person name="Bilban M."/>
            <person name="Lubec G."/>
        </authorList>
    </citation>
    <scope>NUCLEOTIDE SEQUENCE</scope>
    <source>
        <tissue evidence="1">Skin</tissue>
    </source>
</reference>
<sequence length="77" mass="8901">DVQAMYHKQKKIITSIRKPPIPPQDDNQTMKLERLVILCLITAHNQLSIHMNAKFNFDKSVMCTCGEVPQTLEHTRL</sequence>
<name>A0A0B6XW55_9EUPU</name>
<proteinExistence type="predicted"/>
<dbReference type="AlphaFoldDB" id="A0A0B6XW55"/>
<accession>A0A0B6XW55</accession>
<protein>
    <submittedName>
        <fullName evidence="1">Uncharacterized protein</fullName>
    </submittedName>
</protein>
<gene>
    <name evidence="1" type="primary">ORF3570</name>
</gene>
<dbReference type="EMBL" id="HACG01001432">
    <property type="protein sequence ID" value="CEK48297.1"/>
    <property type="molecule type" value="Transcribed_RNA"/>
</dbReference>
<feature type="non-terminal residue" evidence="1">
    <location>
        <position position="77"/>
    </location>
</feature>